<dbReference type="Proteomes" id="UP001233264">
    <property type="component" value="Chromosome"/>
</dbReference>
<reference evidence="1 2" key="1">
    <citation type="submission" date="2023-03" db="EMBL/GenBank/DDBJ databases">
        <authorList>
            <person name="Menendez E."/>
            <person name="Kaur S."/>
            <person name="Flores-Felix J.D."/>
            <person name="diCenzo G.C."/>
            <person name="Peix A."/>
            <person name="Velazquez E."/>
        </authorList>
    </citation>
    <scope>NUCLEOTIDE SEQUENCE [LARGE SCALE GENOMIC DNA]</scope>
    <source>
        <strain evidence="1 2">CCBAU 71714</strain>
    </source>
</reference>
<keyword evidence="2" id="KW-1185">Reference proteome</keyword>
<accession>A0ABY8T7R6</accession>
<gene>
    <name evidence="1" type="ORF">PZL22_004302</name>
</gene>
<protein>
    <submittedName>
        <fullName evidence="1">Uncharacterized protein</fullName>
    </submittedName>
</protein>
<evidence type="ECO:0000313" key="1">
    <source>
        <dbReference type="EMBL" id="WHS93193.1"/>
    </source>
</evidence>
<organism evidence="1 2">
    <name type="scientific">Sinorhizobium kummerowiae</name>
    <dbReference type="NCBI Taxonomy" id="158892"/>
    <lineage>
        <taxon>Bacteria</taxon>
        <taxon>Pseudomonadati</taxon>
        <taxon>Pseudomonadota</taxon>
        <taxon>Alphaproteobacteria</taxon>
        <taxon>Hyphomicrobiales</taxon>
        <taxon>Rhizobiaceae</taxon>
        <taxon>Sinorhizobium/Ensifer group</taxon>
        <taxon>Sinorhizobium</taxon>
    </lineage>
</organism>
<evidence type="ECO:0000313" key="2">
    <source>
        <dbReference type="Proteomes" id="UP001233264"/>
    </source>
</evidence>
<dbReference type="EMBL" id="CP120365">
    <property type="protein sequence ID" value="WHS93193.1"/>
    <property type="molecule type" value="Genomic_DNA"/>
</dbReference>
<sequence length="162" mass="15173">MDLAAERILSAGTTLADTGLIVSAGTGGLFNSGSLVSSSTTLASGAAIDNQGNIEGTSALTIAAATVFAATEDSSIRAGDAAISADAVDVAGKLAATGLLAVNAGSGGLKSSGTLSGGSIDLVSAGTFANTGLVSGGDTLTIAAAAPFINAAALVSGRDLAI</sequence>
<name>A0ABY8T7R6_9HYPH</name>
<dbReference type="RefSeq" id="WP_244422767.1">
    <property type="nucleotide sequence ID" value="NZ_CP120365.1"/>
</dbReference>
<proteinExistence type="predicted"/>